<keyword evidence="5 8" id="KW-1133">Transmembrane helix</keyword>
<dbReference type="InterPro" id="IPR034746">
    <property type="entry name" value="POTRA"/>
</dbReference>
<organism evidence="10 11">
    <name type="scientific">Enemella dayhoffiae</name>
    <dbReference type="NCBI Taxonomy" id="2016507"/>
    <lineage>
        <taxon>Bacteria</taxon>
        <taxon>Bacillati</taxon>
        <taxon>Actinomycetota</taxon>
        <taxon>Actinomycetes</taxon>
        <taxon>Propionibacteriales</taxon>
        <taxon>Propionibacteriaceae</taxon>
        <taxon>Enemella</taxon>
    </lineage>
</organism>
<evidence type="ECO:0000259" key="9">
    <source>
        <dbReference type="PROSITE" id="PS51779"/>
    </source>
</evidence>
<keyword evidence="7" id="KW-0131">Cell cycle</keyword>
<dbReference type="Proteomes" id="UP000216311">
    <property type="component" value="Unassembled WGS sequence"/>
</dbReference>
<protein>
    <recommendedName>
        <fullName evidence="9">POTRA domain-containing protein</fullName>
    </recommendedName>
</protein>
<feature type="domain" description="POTRA" evidence="9">
    <location>
        <begin position="62"/>
        <end position="130"/>
    </location>
</feature>
<name>A0A255HE82_9ACTN</name>
<sequence length="252" mass="27535">MTSPGSRRRWWPPLSSVGDLSRLRKGRARATRRRRLRLIAIVAAVVLVLGATGWLVWLSPVLALKQVSVTGASLLTTDEVARQAAAPIGRPLVRVAEQPIADRVAQLPQVESVHVQRRWPNGLAIEVTERRPAYAIAREGRWLLVDGSGTGFVSLAERPEKLIEVRTPISNPADLALLARVTGSLPEDIQDQLVHVEAPRPDAIKLVLREEREIFFGSGADAELKTQVAGALLRATKAKWIDVSAPGHPATR</sequence>
<keyword evidence="4 8" id="KW-0812">Transmembrane</keyword>
<dbReference type="Gene3D" id="3.10.20.310">
    <property type="entry name" value="membrane protein fhac"/>
    <property type="match status" value="1"/>
</dbReference>
<dbReference type="GO" id="GO:0005886">
    <property type="term" value="C:plasma membrane"/>
    <property type="evidence" value="ECO:0007669"/>
    <property type="project" value="TreeGrafter"/>
</dbReference>
<evidence type="ECO:0000256" key="7">
    <source>
        <dbReference type="ARBA" id="ARBA00023306"/>
    </source>
</evidence>
<feature type="transmembrane region" description="Helical" evidence="8">
    <location>
        <begin position="36"/>
        <end position="57"/>
    </location>
</feature>
<dbReference type="GO" id="GO:0051301">
    <property type="term" value="P:cell division"/>
    <property type="evidence" value="ECO:0007669"/>
    <property type="project" value="UniProtKB-KW"/>
</dbReference>
<evidence type="ECO:0000256" key="2">
    <source>
        <dbReference type="ARBA" id="ARBA00022475"/>
    </source>
</evidence>
<evidence type="ECO:0000256" key="4">
    <source>
        <dbReference type="ARBA" id="ARBA00022692"/>
    </source>
</evidence>
<evidence type="ECO:0000256" key="8">
    <source>
        <dbReference type="SAM" id="Phobius"/>
    </source>
</evidence>
<proteinExistence type="predicted"/>
<comment type="subcellular location">
    <subcellularLocation>
        <location evidence="1">Membrane</location>
    </subcellularLocation>
</comment>
<keyword evidence="3" id="KW-0132">Cell division</keyword>
<dbReference type="AlphaFoldDB" id="A0A255HE82"/>
<reference evidence="10 11" key="1">
    <citation type="submission" date="2017-07" db="EMBL/GenBank/DDBJ databases">
        <title>Draft whole genome sequences of clinical Proprionibacteriaceae strains.</title>
        <authorList>
            <person name="Bernier A.-M."/>
            <person name="Bernard K."/>
            <person name="Domingo M.-C."/>
        </authorList>
    </citation>
    <scope>NUCLEOTIDE SEQUENCE [LARGE SCALE GENOMIC DNA]</scope>
    <source>
        <strain evidence="10 11">NML 130396</strain>
    </source>
</reference>
<dbReference type="Pfam" id="PF08478">
    <property type="entry name" value="POTRA_1"/>
    <property type="match status" value="1"/>
</dbReference>
<evidence type="ECO:0000256" key="1">
    <source>
        <dbReference type="ARBA" id="ARBA00004370"/>
    </source>
</evidence>
<evidence type="ECO:0000256" key="5">
    <source>
        <dbReference type="ARBA" id="ARBA00022989"/>
    </source>
</evidence>
<keyword evidence="6 8" id="KW-0472">Membrane</keyword>
<dbReference type="InterPro" id="IPR013685">
    <property type="entry name" value="POTRA_FtsQ_type"/>
</dbReference>
<evidence type="ECO:0000256" key="3">
    <source>
        <dbReference type="ARBA" id="ARBA00022618"/>
    </source>
</evidence>
<dbReference type="OrthoDB" id="9790760at2"/>
<dbReference type="InterPro" id="IPR050487">
    <property type="entry name" value="FtsQ_DivIB"/>
</dbReference>
<dbReference type="PANTHER" id="PTHR37820">
    <property type="entry name" value="CELL DIVISION PROTEIN DIVIB"/>
    <property type="match status" value="1"/>
</dbReference>
<accession>A0A255HE82</accession>
<evidence type="ECO:0000313" key="10">
    <source>
        <dbReference type="EMBL" id="OYO24664.1"/>
    </source>
</evidence>
<keyword evidence="2" id="KW-1003">Cell membrane</keyword>
<dbReference type="PROSITE" id="PS51779">
    <property type="entry name" value="POTRA"/>
    <property type="match status" value="1"/>
</dbReference>
<evidence type="ECO:0000313" key="11">
    <source>
        <dbReference type="Proteomes" id="UP000216311"/>
    </source>
</evidence>
<evidence type="ECO:0000256" key="6">
    <source>
        <dbReference type="ARBA" id="ARBA00023136"/>
    </source>
</evidence>
<dbReference type="PANTHER" id="PTHR37820:SF1">
    <property type="entry name" value="CELL DIVISION PROTEIN FTSQ"/>
    <property type="match status" value="1"/>
</dbReference>
<dbReference type="EMBL" id="NMVQ01000002">
    <property type="protein sequence ID" value="OYO24664.1"/>
    <property type="molecule type" value="Genomic_DNA"/>
</dbReference>
<comment type="caution">
    <text evidence="10">The sequence shown here is derived from an EMBL/GenBank/DDBJ whole genome shotgun (WGS) entry which is preliminary data.</text>
</comment>
<keyword evidence="11" id="KW-1185">Reference proteome</keyword>
<gene>
    <name evidence="10" type="ORF">CGZ93_02920</name>
</gene>